<evidence type="ECO:0000313" key="1">
    <source>
        <dbReference type="EMBL" id="MDX8000292.1"/>
    </source>
</evidence>
<name>A0ABU4SNT0_9GAMM</name>
<evidence type="ECO:0000313" key="2">
    <source>
        <dbReference type="Proteomes" id="UP001271640"/>
    </source>
</evidence>
<accession>A0ABU4SNT0</accession>
<dbReference type="EMBL" id="VCDP01000056">
    <property type="protein sequence ID" value="MDX8000292.1"/>
    <property type="molecule type" value="Genomic_DNA"/>
</dbReference>
<comment type="caution">
    <text evidence="1">The sequence shown here is derived from an EMBL/GenBank/DDBJ whole genome shotgun (WGS) entry which is preliminary data.</text>
</comment>
<keyword evidence="2" id="KW-1185">Reference proteome</keyword>
<gene>
    <name evidence="1" type="ORF">FE394_14070</name>
</gene>
<dbReference type="RefSeq" id="WP_319926997.1">
    <property type="nucleotide sequence ID" value="NZ_VCDP01000056.1"/>
</dbReference>
<proteinExistence type="predicted"/>
<protein>
    <submittedName>
        <fullName evidence="1">Uncharacterized protein</fullName>
    </submittedName>
</protein>
<reference evidence="2" key="1">
    <citation type="journal article" date="2024" name="Toxins">
        <title>Genome Sequence Analysis of Native Xenorhabdus Strains Isolated from Entomopathogenic Nematodes in Argentina.</title>
        <authorList>
            <person name="Palma L."/>
            <person name="Frizzo L."/>
            <person name="Kaiser S."/>
            <person name="Berry C."/>
            <person name="Caballero P."/>
            <person name="Bode H.B."/>
            <person name="Del Valle E.E."/>
        </authorList>
    </citation>
    <scope>NUCLEOTIDE SEQUENCE [LARGE SCALE GENOMIC DNA]</scope>
    <source>
        <strain evidence="2">Reich</strain>
    </source>
</reference>
<organism evidence="1 2">
    <name type="scientific">Xenorhabdus littoralis</name>
    <dbReference type="NCBI Taxonomy" id="2582835"/>
    <lineage>
        <taxon>Bacteria</taxon>
        <taxon>Pseudomonadati</taxon>
        <taxon>Pseudomonadota</taxon>
        <taxon>Gammaproteobacteria</taxon>
        <taxon>Enterobacterales</taxon>
        <taxon>Morganellaceae</taxon>
        <taxon>Xenorhabdus</taxon>
    </lineage>
</organism>
<sequence>MKSNISIDEQSLSIYFEKDIFQLLDHDNPPSNNNYIKAIALIRDQDGKPLPDIPVAIIEKENSYFDKVRIYKEDNITPVTIKNPISNFKYFSIISNINGELIFYIYPKKSTPIIFQVDSMVIDVTSRISSNNKIYIIDNNNNKDISLPSPDIIGDNGSLSVNPDSNFFTLIVQNYPGAKPNDTILYFINNLYVNKSFYVENTDELGNSSVKFLYNLLKENEASDFYYTVVDEFGSARSAYPQSIIYPGGGYNQPIDNLKRIYDSCIVYNSAGYDDNNNIINDSIIEQDVSYRCNNPHHEGLFVKIIGTNDYLDKTKVPFGAKVTLKLYTHNYQNTVYESKLKLMPTQPDDGDTATLLFGIPFKYIGHIENGDIYFDYEVNYYGAISYGNIWHAYVHTIRPGGEATEDSCPNGITWSGIW</sequence>
<dbReference type="Proteomes" id="UP001271640">
    <property type="component" value="Unassembled WGS sequence"/>
</dbReference>